<evidence type="ECO:0000313" key="8">
    <source>
        <dbReference type="EMBL" id="MRG96390.1"/>
    </source>
</evidence>
<dbReference type="InterPro" id="IPR013325">
    <property type="entry name" value="RNA_pol_sigma_r2"/>
</dbReference>
<keyword evidence="3" id="KW-0731">Sigma factor</keyword>
<dbReference type="PANTHER" id="PTHR43133:SF8">
    <property type="entry name" value="RNA POLYMERASE SIGMA FACTOR HI_1459-RELATED"/>
    <property type="match status" value="1"/>
</dbReference>
<dbReference type="AlphaFoldDB" id="A0A6N7Q0V1"/>
<keyword evidence="2" id="KW-0805">Transcription regulation</keyword>
<reference evidence="8 9" key="1">
    <citation type="submission" date="2019-10" db="EMBL/GenBank/DDBJ databases">
        <title>A soil myxobacterium in the family Polyangiaceae.</title>
        <authorList>
            <person name="Li Y."/>
            <person name="Wang J."/>
        </authorList>
    </citation>
    <scope>NUCLEOTIDE SEQUENCE [LARGE SCALE GENOMIC DNA]</scope>
    <source>
        <strain evidence="8 9">DSM 14734</strain>
    </source>
</reference>
<dbReference type="Gene3D" id="1.10.10.10">
    <property type="entry name" value="Winged helix-like DNA-binding domain superfamily/Winged helix DNA-binding domain"/>
    <property type="match status" value="1"/>
</dbReference>
<dbReference type="InterPro" id="IPR013324">
    <property type="entry name" value="RNA_pol_sigma_r3/r4-like"/>
</dbReference>
<dbReference type="EMBL" id="WJIE01000011">
    <property type="protein sequence ID" value="MRG96390.1"/>
    <property type="molecule type" value="Genomic_DNA"/>
</dbReference>
<dbReference type="GO" id="GO:0006352">
    <property type="term" value="P:DNA-templated transcription initiation"/>
    <property type="evidence" value="ECO:0007669"/>
    <property type="project" value="InterPro"/>
</dbReference>
<dbReference type="InterPro" id="IPR013249">
    <property type="entry name" value="RNA_pol_sigma70_r4_t2"/>
</dbReference>
<evidence type="ECO:0000256" key="1">
    <source>
        <dbReference type="ARBA" id="ARBA00010641"/>
    </source>
</evidence>
<feature type="compositionally biased region" description="Basic and acidic residues" evidence="6">
    <location>
        <begin position="306"/>
        <end position="319"/>
    </location>
</feature>
<dbReference type="Pfam" id="PF08281">
    <property type="entry name" value="Sigma70_r4_2"/>
    <property type="match status" value="1"/>
</dbReference>
<feature type="region of interest" description="Disordered" evidence="6">
    <location>
        <begin position="277"/>
        <end position="319"/>
    </location>
</feature>
<evidence type="ECO:0000256" key="6">
    <source>
        <dbReference type="SAM" id="MobiDB-lite"/>
    </source>
</evidence>
<dbReference type="SUPFAM" id="SSF88659">
    <property type="entry name" value="Sigma3 and sigma4 domains of RNA polymerase sigma factors"/>
    <property type="match status" value="1"/>
</dbReference>
<organism evidence="8 9">
    <name type="scientific">Polyangium spumosum</name>
    <dbReference type="NCBI Taxonomy" id="889282"/>
    <lineage>
        <taxon>Bacteria</taxon>
        <taxon>Pseudomonadati</taxon>
        <taxon>Myxococcota</taxon>
        <taxon>Polyangia</taxon>
        <taxon>Polyangiales</taxon>
        <taxon>Polyangiaceae</taxon>
        <taxon>Polyangium</taxon>
    </lineage>
</organism>
<accession>A0A6N7Q0V1</accession>
<keyword evidence="9" id="KW-1185">Reference proteome</keyword>
<dbReference type="RefSeq" id="WP_153823195.1">
    <property type="nucleotide sequence ID" value="NZ_WJIE01000011.1"/>
</dbReference>
<dbReference type="Proteomes" id="UP000440224">
    <property type="component" value="Unassembled WGS sequence"/>
</dbReference>
<dbReference type="SUPFAM" id="SSF88946">
    <property type="entry name" value="Sigma2 domain of RNA polymerase sigma factors"/>
    <property type="match status" value="1"/>
</dbReference>
<keyword evidence="5" id="KW-0804">Transcription</keyword>
<evidence type="ECO:0000259" key="7">
    <source>
        <dbReference type="Pfam" id="PF08281"/>
    </source>
</evidence>
<dbReference type="InterPro" id="IPR039425">
    <property type="entry name" value="RNA_pol_sigma-70-like"/>
</dbReference>
<name>A0A6N7Q0V1_9BACT</name>
<evidence type="ECO:0000313" key="9">
    <source>
        <dbReference type="Proteomes" id="UP000440224"/>
    </source>
</evidence>
<dbReference type="NCBIfam" id="TIGR02937">
    <property type="entry name" value="sigma70-ECF"/>
    <property type="match status" value="1"/>
</dbReference>
<dbReference type="GO" id="GO:0016987">
    <property type="term" value="F:sigma factor activity"/>
    <property type="evidence" value="ECO:0007669"/>
    <property type="project" value="UniProtKB-KW"/>
</dbReference>
<dbReference type="GO" id="GO:0003677">
    <property type="term" value="F:DNA binding"/>
    <property type="evidence" value="ECO:0007669"/>
    <property type="project" value="UniProtKB-KW"/>
</dbReference>
<dbReference type="PANTHER" id="PTHR43133">
    <property type="entry name" value="RNA POLYMERASE ECF-TYPE SIGMA FACTO"/>
    <property type="match status" value="1"/>
</dbReference>
<feature type="domain" description="RNA polymerase sigma factor 70 region 4 type 2" evidence="7">
    <location>
        <begin position="119"/>
        <end position="171"/>
    </location>
</feature>
<dbReference type="CDD" id="cd06171">
    <property type="entry name" value="Sigma70_r4"/>
    <property type="match status" value="1"/>
</dbReference>
<protein>
    <submittedName>
        <fullName evidence="8">Sigma-70 family RNA polymerase sigma factor</fullName>
    </submittedName>
</protein>
<evidence type="ECO:0000256" key="4">
    <source>
        <dbReference type="ARBA" id="ARBA00023125"/>
    </source>
</evidence>
<comment type="caution">
    <text evidence="8">The sequence shown here is derived from an EMBL/GenBank/DDBJ whole genome shotgun (WGS) entry which is preliminary data.</text>
</comment>
<dbReference type="InterPro" id="IPR036388">
    <property type="entry name" value="WH-like_DNA-bd_sf"/>
</dbReference>
<keyword evidence="4" id="KW-0238">DNA-binding</keyword>
<proteinExistence type="inferred from homology"/>
<dbReference type="InterPro" id="IPR014284">
    <property type="entry name" value="RNA_pol_sigma-70_dom"/>
</dbReference>
<dbReference type="Gene3D" id="1.10.1740.10">
    <property type="match status" value="1"/>
</dbReference>
<comment type="similarity">
    <text evidence="1">Belongs to the sigma-70 factor family. ECF subfamily.</text>
</comment>
<dbReference type="OrthoDB" id="9797134at2"/>
<evidence type="ECO:0000256" key="2">
    <source>
        <dbReference type="ARBA" id="ARBA00023015"/>
    </source>
</evidence>
<evidence type="ECO:0000256" key="3">
    <source>
        <dbReference type="ARBA" id="ARBA00023082"/>
    </source>
</evidence>
<evidence type="ECO:0000256" key="5">
    <source>
        <dbReference type="ARBA" id="ARBA00023163"/>
    </source>
</evidence>
<sequence>MGRSSKPTDYPPELVAEILDLRPEVTRLAGDGLAYTRDTVDDRVQRVFVNVLRNLWRYTPHPDGAKPWLTVITRNVVREAHRATRRYDAVFEPDEGHAETAVAPGDSPERTAELREAIELVMEVLQDMPRSQVEVLYLVGVEKRSHEEAGAVLGISEDAAKMTLSRARKYLRLRLGNDPFVIVPPVPLAVLERRALLRRLFDYVYPLGHVWAALMALVFYPFMSREPAPTPAELHAVATGSARVVAAAAADVVRVATPSSSPGDSAPVAAPVVTSPLPHVMPAPPSSHAQPMAPRGTTATNPEPFDLPRRKGLDFRPRW</sequence>
<gene>
    <name evidence="8" type="ORF">GF068_31370</name>
</gene>